<comment type="caution">
    <text evidence="2">The sequence shown here is derived from an EMBL/GenBank/DDBJ whole genome shotgun (WGS) entry which is preliminary data.</text>
</comment>
<dbReference type="EMBL" id="JASPKZ010003438">
    <property type="protein sequence ID" value="KAJ9593460.1"/>
    <property type="molecule type" value="Genomic_DNA"/>
</dbReference>
<dbReference type="AlphaFoldDB" id="A0AAD8A774"/>
<name>A0AAD8A774_DIPPU</name>
<proteinExistence type="predicted"/>
<evidence type="ECO:0000256" key="1">
    <source>
        <dbReference type="SAM" id="MobiDB-lite"/>
    </source>
</evidence>
<evidence type="ECO:0000313" key="3">
    <source>
        <dbReference type="Proteomes" id="UP001233999"/>
    </source>
</evidence>
<keyword evidence="3" id="KW-1185">Reference proteome</keyword>
<reference evidence="2" key="2">
    <citation type="submission" date="2023-05" db="EMBL/GenBank/DDBJ databases">
        <authorList>
            <person name="Fouks B."/>
        </authorList>
    </citation>
    <scope>NUCLEOTIDE SEQUENCE</scope>
    <source>
        <strain evidence="2">Stay&amp;Tobe</strain>
        <tissue evidence="2">Testes</tissue>
    </source>
</reference>
<feature type="compositionally biased region" description="Basic and acidic residues" evidence="1">
    <location>
        <begin position="27"/>
        <end position="46"/>
    </location>
</feature>
<feature type="compositionally biased region" description="Gly residues" evidence="1">
    <location>
        <begin position="85"/>
        <end position="99"/>
    </location>
</feature>
<accession>A0AAD8A774</accession>
<feature type="compositionally biased region" description="Polar residues" evidence="1">
    <location>
        <begin position="137"/>
        <end position="147"/>
    </location>
</feature>
<sequence>NAWTRRSQQSQGQRSSDVPDGNGRVSPHSDRSDQEHERGSRRDSPRRYQAPRPDSPRRYRESADSDRRPQNARGTPHDRDEKGGSRGGQSGRGSGGGSMRGNERQRGGKAESRTDRDHRRDDPQDELERMPKYRANETPNFVGSNKFSYLPDDEDQFNDAD</sequence>
<gene>
    <name evidence="2" type="ORF">L9F63_014989</name>
</gene>
<feature type="region of interest" description="Disordered" evidence="1">
    <location>
        <begin position="1"/>
        <end position="161"/>
    </location>
</feature>
<organism evidence="2 3">
    <name type="scientific">Diploptera punctata</name>
    <name type="common">Pacific beetle cockroach</name>
    <dbReference type="NCBI Taxonomy" id="6984"/>
    <lineage>
        <taxon>Eukaryota</taxon>
        <taxon>Metazoa</taxon>
        <taxon>Ecdysozoa</taxon>
        <taxon>Arthropoda</taxon>
        <taxon>Hexapoda</taxon>
        <taxon>Insecta</taxon>
        <taxon>Pterygota</taxon>
        <taxon>Neoptera</taxon>
        <taxon>Polyneoptera</taxon>
        <taxon>Dictyoptera</taxon>
        <taxon>Blattodea</taxon>
        <taxon>Blaberoidea</taxon>
        <taxon>Blaberidae</taxon>
        <taxon>Diplopterinae</taxon>
        <taxon>Diploptera</taxon>
    </lineage>
</organism>
<reference evidence="2" key="1">
    <citation type="journal article" date="2023" name="IScience">
        <title>Live-bearing cockroach genome reveals convergent evolutionary mechanisms linked to viviparity in insects and beyond.</title>
        <authorList>
            <person name="Fouks B."/>
            <person name="Harrison M.C."/>
            <person name="Mikhailova A.A."/>
            <person name="Marchal E."/>
            <person name="English S."/>
            <person name="Carruthers M."/>
            <person name="Jennings E.C."/>
            <person name="Chiamaka E.L."/>
            <person name="Frigard R.A."/>
            <person name="Pippel M."/>
            <person name="Attardo G.M."/>
            <person name="Benoit J.B."/>
            <person name="Bornberg-Bauer E."/>
            <person name="Tobe S.S."/>
        </authorList>
    </citation>
    <scope>NUCLEOTIDE SEQUENCE</scope>
    <source>
        <strain evidence="2">Stay&amp;Tobe</strain>
    </source>
</reference>
<feature type="compositionally biased region" description="Basic and acidic residues" evidence="1">
    <location>
        <begin position="54"/>
        <end position="84"/>
    </location>
</feature>
<feature type="non-terminal residue" evidence="2">
    <location>
        <position position="161"/>
    </location>
</feature>
<evidence type="ECO:0000313" key="2">
    <source>
        <dbReference type="EMBL" id="KAJ9593460.1"/>
    </source>
</evidence>
<feature type="compositionally biased region" description="Basic and acidic residues" evidence="1">
    <location>
        <begin position="101"/>
        <end position="135"/>
    </location>
</feature>
<feature type="compositionally biased region" description="Low complexity" evidence="1">
    <location>
        <begin position="1"/>
        <end position="16"/>
    </location>
</feature>
<protein>
    <submittedName>
        <fullName evidence="2">Uncharacterized protein</fullName>
    </submittedName>
</protein>
<feature type="compositionally biased region" description="Acidic residues" evidence="1">
    <location>
        <begin position="151"/>
        <end position="161"/>
    </location>
</feature>
<dbReference type="Proteomes" id="UP001233999">
    <property type="component" value="Unassembled WGS sequence"/>
</dbReference>